<comment type="caution">
    <text evidence="4">The sequence shown here is derived from an EMBL/GenBank/DDBJ whole genome shotgun (WGS) entry which is preliminary data.</text>
</comment>
<reference evidence="4 5" key="1">
    <citation type="submission" date="2013-02" db="EMBL/GenBank/DDBJ databases">
        <title>The Genome Sequence of Enterococcus faecalis ATCC_6055.</title>
        <authorList>
            <consortium name="The Broad Institute Genome Sequencing Platform"/>
            <consortium name="The Broad Institute Genome Sequencing Center for Infectious Disease"/>
            <person name="Earl A.M."/>
            <person name="Gilmore M.S."/>
            <person name="Lebreton F."/>
            <person name="Walker B."/>
            <person name="Young S.K."/>
            <person name="Zeng Q."/>
            <person name="Gargeya S."/>
            <person name="Fitzgerald M."/>
            <person name="Haas B."/>
            <person name="Abouelleil A."/>
            <person name="Alvarado L."/>
            <person name="Arachchi H.M."/>
            <person name="Berlin A.M."/>
            <person name="Chapman S.B."/>
            <person name="Dewar J."/>
            <person name="Goldberg J."/>
            <person name="Griggs A."/>
            <person name="Gujja S."/>
            <person name="Hansen M."/>
            <person name="Howarth C."/>
            <person name="Imamovic A."/>
            <person name="Larimer J."/>
            <person name="McCowan C."/>
            <person name="Murphy C."/>
            <person name="Neiman D."/>
            <person name="Pearson M."/>
            <person name="Priest M."/>
            <person name="Roberts A."/>
            <person name="Saif S."/>
            <person name="Shea T."/>
            <person name="Sisk P."/>
            <person name="Sykes S."/>
            <person name="Wortman J."/>
            <person name="Nusbaum C."/>
            <person name="Birren B."/>
        </authorList>
    </citation>
    <scope>NUCLEOTIDE SEQUENCE [LARGE SCALE GENOMIC DNA]</scope>
    <source>
        <strain evidence="4 5">ATCC 6055</strain>
    </source>
</reference>
<dbReference type="PATRIC" id="fig|1169311.3.peg.616"/>
<organism evidence="4 5">
    <name type="scientific">Enterococcus faecalis ATCC 6055</name>
    <dbReference type="NCBI Taxonomy" id="1169311"/>
    <lineage>
        <taxon>Bacteria</taxon>
        <taxon>Bacillati</taxon>
        <taxon>Bacillota</taxon>
        <taxon>Bacilli</taxon>
        <taxon>Lactobacillales</taxon>
        <taxon>Enterococcaceae</taxon>
        <taxon>Enterococcus</taxon>
    </lineage>
</organism>
<dbReference type="InterPro" id="IPR003439">
    <property type="entry name" value="ABC_transporter-like_ATP-bd"/>
</dbReference>
<evidence type="ECO:0000259" key="3">
    <source>
        <dbReference type="Pfam" id="PF00005"/>
    </source>
</evidence>
<dbReference type="InterPro" id="IPR027417">
    <property type="entry name" value="P-loop_NTPase"/>
</dbReference>
<protein>
    <recommendedName>
        <fullName evidence="3">ABC transporter domain-containing protein</fullName>
    </recommendedName>
</protein>
<feature type="domain" description="ABC transporter" evidence="3">
    <location>
        <begin position="27"/>
        <end position="68"/>
    </location>
</feature>
<evidence type="ECO:0000313" key="5">
    <source>
        <dbReference type="Proteomes" id="UP000013638"/>
    </source>
</evidence>
<dbReference type="InterPro" id="IPR050153">
    <property type="entry name" value="Metal_Ion_Import_ABC"/>
</dbReference>
<evidence type="ECO:0000313" key="4">
    <source>
        <dbReference type="EMBL" id="EOK15358.1"/>
    </source>
</evidence>
<comment type="similarity">
    <text evidence="1">Belongs to the ABC transporter superfamily.</text>
</comment>
<dbReference type="EMBL" id="ASDZ01000009">
    <property type="protein sequence ID" value="EOK15358.1"/>
    <property type="molecule type" value="Genomic_DNA"/>
</dbReference>
<dbReference type="AlphaFoldDB" id="R3ICA1"/>
<proteinExistence type="inferred from homology"/>
<keyword evidence="2" id="KW-0813">Transport</keyword>
<dbReference type="Pfam" id="PF00005">
    <property type="entry name" value="ABC_tran"/>
    <property type="match status" value="1"/>
</dbReference>
<dbReference type="Proteomes" id="UP000013638">
    <property type="component" value="Unassembled WGS sequence"/>
</dbReference>
<dbReference type="HOGENOM" id="CLU_2682012_0_0_9"/>
<sequence length="74" mass="8584">MRENRSENSEIYAEDISFFYKKNYFVLEDINWKIEKGQCWGILGHNGAGKTTLSYLVLGLLKPSKGVVHNYIKK</sequence>
<evidence type="ECO:0000256" key="2">
    <source>
        <dbReference type="ARBA" id="ARBA00022448"/>
    </source>
</evidence>
<evidence type="ECO:0000256" key="1">
    <source>
        <dbReference type="ARBA" id="ARBA00005417"/>
    </source>
</evidence>
<dbReference type="GO" id="GO:0016887">
    <property type="term" value="F:ATP hydrolysis activity"/>
    <property type="evidence" value="ECO:0007669"/>
    <property type="project" value="InterPro"/>
</dbReference>
<dbReference type="SUPFAM" id="SSF52540">
    <property type="entry name" value="P-loop containing nucleoside triphosphate hydrolases"/>
    <property type="match status" value="1"/>
</dbReference>
<dbReference type="PANTHER" id="PTHR42734">
    <property type="entry name" value="METAL TRANSPORT SYSTEM ATP-BINDING PROTEIN TM_0124-RELATED"/>
    <property type="match status" value="1"/>
</dbReference>
<name>R3ICA1_ENTFL</name>
<dbReference type="GO" id="GO:0005524">
    <property type="term" value="F:ATP binding"/>
    <property type="evidence" value="ECO:0007669"/>
    <property type="project" value="InterPro"/>
</dbReference>
<gene>
    <name evidence="4" type="ORF">WOU_00629</name>
</gene>
<dbReference type="PANTHER" id="PTHR42734:SF17">
    <property type="entry name" value="METAL TRANSPORT SYSTEM ATP-BINDING PROTEIN TM_0124-RELATED"/>
    <property type="match status" value="1"/>
</dbReference>
<dbReference type="Gene3D" id="3.40.50.300">
    <property type="entry name" value="P-loop containing nucleotide triphosphate hydrolases"/>
    <property type="match status" value="1"/>
</dbReference>
<accession>R3ICA1</accession>